<evidence type="ECO:0000313" key="3">
    <source>
        <dbReference type="RefSeq" id="XP_018495879.1"/>
    </source>
</evidence>
<dbReference type="Gene3D" id="3.80.10.10">
    <property type="entry name" value="Ribonuclease Inhibitor"/>
    <property type="match status" value="1"/>
</dbReference>
<dbReference type="KEGG" id="goe:108864525"/>
<dbReference type="CDD" id="cd09917">
    <property type="entry name" value="F-box_SF"/>
    <property type="match status" value="1"/>
</dbReference>
<proteinExistence type="predicted"/>
<protein>
    <submittedName>
        <fullName evidence="3">Uncharacterized protein LOC108864525</fullName>
    </submittedName>
</protein>
<accession>A0AAJ7L5W9</accession>
<dbReference type="Pfam" id="PF00646">
    <property type="entry name" value="F-box"/>
    <property type="match status" value="1"/>
</dbReference>
<feature type="domain" description="F-box" evidence="1">
    <location>
        <begin position="14"/>
        <end position="61"/>
    </location>
</feature>
<dbReference type="SUPFAM" id="SSF81383">
    <property type="entry name" value="F-box domain"/>
    <property type="match status" value="1"/>
</dbReference>
<organism evidence="2 3">
    <name type="scientific">Galendromus occidentalis</name>
    <name type="common">western predatory mite</name>
    <dbReference type="NCBI Taxonomy" id="34638"/>
    <lineage>
        <taxon>Eukaryota</taxon>
        <taxon>Metazoa</taxon>
        <taxon>Ecdysozoa</taxon>
        <taxon>Arthropoda</taxon>
        <taxon>Chelicerata</taxon>
        <taxon>Arachnida</taxon>
        <taxon>Acari</taxon>
        <taxon>Parasitiformes</taxon>
        <taxon>Mesostigmata</taxon>
        <taxon>Gamasina</taxon>
        <taxon>Phytoseioidea</taxon>
        <taxon>Phytoseiidae</taxon>
        <taxon>Typhlodrominae</taxon>
        <taxon>Galendromus</taxon>
    </lineage>
</organism>
<dbReference type="GeneID" id="108864525"/>
<keyword evidence="2" id="KW-1185">Reference proteome</keyword>
<dbReference type="SUPFAM" id="SSF52047">
    <property type="entry name" value="RNI-like"/>
    <property type="match status" value="1"/>
</dbReference>
<name>A0AAJ7L5W9_9ACAR</name>
<dbReference type="InterPro" id="IPR032675">
    <property type="entry name" value="LRR_dom_sf"/>
</dbReference>
<sequence length="610" mass="68589">MSGNREAETEVSRRINLLDLPDEMLEHILRWLDSLSLVALSITCESLRRRLAQFSSKLKTLAVTDVLLEYAARNSSNIRTLDLTNCRAEPSVLEELILRCRSVEELKVVNSGLKSLQLLNVLNSLEFIESLSFSFFDIPGNADKSIFGAYPSIKRVYMEAAPLIRAFSPILDFLNACTEMEFVHIAFVGRERSTHNYRSRTSCLDENLWRTLHTVLFSCHFSSHSTRDQLARDLVQFCSASPELKFWVRDCMRFCELLPGVDTRGVTEIAACKDISTLEDICNCNVKLPQGTLVGSMTLLNGQAVEHMIELDLTNFHGEFSDWETLTRAAPRLEALAIPICYVPKLPDGVLGLEHDDPLVREKSLALIRECEENCSVVHALKKIVLKRLYITGLPFAHSTSCAQCRIRWKTYVLGKLVVLTSLEELTLAYINPPILGFENLVHPGIRTARFSFLGLSENADLRSFMEGCKSLEFFKIGAMDLPLEEPAFWNAISSGGTLKQVCISRELMTASNTIPEEISRKSLPRLLKNIEVLHLHIPEKHSALENVMEDRIAKENALRATNKIRFLAPPCPTLGCVQFVNLIQAVPGRALCCSRNFIGTIPCEGWTNE</sequence>
<evidence type="ECO:0000313" key="2">
    <source>
        <dbReference type="Proteomes" id="UP000694867"/>
    </source>
</evidence>
<dbReference type="Proteomes" id="UP000694867">
    <property type="component" value="Unplaced"/>
</dbReference>
<dbReference type="PROSITE" id="PS50181">
    <property type="entry name" value="FBOX"/>
    <property type="match status" value="1"/>
</dbReference>
<dbReference type="SMART" id="SM00256">
    <property type="entry name" value="FBOX"/>
    <property type="match status" value="1"/>
</dbReference>
<dbReference type="InterPro" id="IPR036047">
    <property type="entry name" value="F-box-like_dom_sf"/>
</dbReference>
<reference evidence="3" key="1">
    <citation type="submission" date="2025-08" db="UniProtKB">
        <authorList>
            <consortium name="RefSeq"/>
        </authorList>
    </citation>
    <scope>IDENTIFICATION</scope>
</reference>
<gene>
    <name evidence="3" type="primary">LOC108864525</name>
</gene>
<dbReference type="AlphaFoldDB" id="A0AAJ7L5W9"/>
<dbReference type="RefSeq" id="XP_018495879.1">
    <property type="nucleotide sequence ID" value="XM_018640363.1"/>
</dbReference>
<evidence type="ECO:0000259" key="1">
    <source>
        <dbReference type="PROSITE" id="PS50181"/>
    </source>
</evidence>
<dbReference type="InterPro" id="IPR001810">
    <property type="entry name" value="F-box_dom"/>
</dbReference>